<dbReference type="AlphaFoldDB" id="A0A3T0NA49"/>
<dbReference type="RefSeq" id="WP_127751359.1">
    <property type="nucleotide sequence ID" value="NZ_CP033221.1"/>
</dbReference>
<dbReference type="OrthoDB" id="1437448at2"/>
<keyword evidence="2" id="KW-1185">Reference proteome</keyword>
<dbReference type="KEGG" id="sedi:EBB79_23215"/>
<gene>
    <name evidence="1" type="ORF">EBB79_23215</name>
</gene>
<geneLocation type="plasmid" evidence="1 2">
    <name>pW43B</name>
</geneLocation>
<accession>A0A3T0NA49</accession>
<organism evidence="1 2">
    <name type="scientific">Parasedimentitalea marina</name>
    <dbReference type="NCBI Taxonomy" id="2483033"/>
    <lineage>
        <taxon>Bacteria</taxon>
        <taxon>Pseudomonadati</taxon>
        <taxon>Pseudomonadota</taxon>
        <taxon>Alphaproteobacteria</taxon>
        <taxon>Rhodobacterales</taxon>
        <taxon>Paracoccaceae</taxon>
        <taxon>Parasedimentitalea</taxon>
    </lineage>
</organism>
<sequence>MSSFHKIVIQNLSSDTEQFYVFQQPAVIAANGTDQSVTSTSLGTGTLLPYDQSGTELVFKFDVEFLVGAYSKQTTASQTRIVLAPLVQSNLESSWPITLTPSTEGTEVDNSSNLSPQPLGLSKPAYQQGVPAGNFGIQVPSYTPSAGVDLFCGTAVKDDKGGITLSSYITPPPVSSVFCAPIAKYYIKVGTEAAGNIITFSTGNAALCDFTTGYSTCNVSYNADGSFIVTGK</sequence>
<protein>
    <submittedName>
        <fullName evidence="1">Uncharacterized protein</fullName>
    </submittedName>
</protein>
<keyword evidence="1" id="KW-0614">Plasmid</keyword>
<dbReference type="EMBL" id="CP033221">
    <property type="protein sequence ID" value="AZV80859.1"/>
    <property type="molecule type" value="Genomic_DNA"/>
</dbReference>
<evidence type="ECO:0000313" key="1">
    <source>
        <dbReference type="EMBL" id="AZV80859.1"/>
    </source>
</evidence>
<reference evidence="1 2" key="1">
    <citation type="submission" date="2018-10" db="EMBL/GenBank/DDBJ databases">
        <title>Parasedimentitalea marina sp. nov., a psychrophilic bacterium isolated from deep seawater of the New Britain Trench.</title>
        <authorList>
            <person name="Cao J."/>
        </authorList>
    </citation>
    <scope>NUCLEOTIDE SEQUENCE [LARGE SCALE GENOMIC DNA]</scope>
    <source>
        <strain evidence="1 2">W43</strain>
        <plasmid evidence="1 2">pW43B</plasmid>
    </source>
</reference>
<evidence type="ECO:0000313" key="2">
    <source>
        <dbReference type="Proteomes" id="UP000283063"/>
    </source>
</evidence>
<dbReference type="Proteomes" id="UP000283063">
    <property type="component" value="Plasmid pW43B"/>
</dbReference>
<proteinExistence type="predicted"/>
<name>A0A3T0NA49_9RHOB</name>